<feature type="region of interest" description="Disordered" evidence="1">
    <location>
        <begin position="162"/>
        <end position="200"/>
    </location>
</feature>
<keyword evidence="4" id="KW-1185">Reference proteome</keyword>
<evidence type="ECO:0000256" key="1">
    <source>
        <dbReference type="SAM" id="MobiDB-lite"/>
    </source>
</evidence>
<evidence type="ECO:0000313" key="2">
    <source>
        <dbReference type="EMBL" id="CAI9978257.1"/>
    </source>
</evidence>
<proteinExistence type="predicted"/>
<gene>
    <name evidence="3" type="ORF">HINF_LOCUS60359</name>
    <name evidence="2" type="ORF">HINF_LOCUS65902</name>
</gene>
<evidence type="ECO:0000313" key="3">
    <source>
        <dbReference type="EMBL" id="CAL6081474.1"/>
    </source>
</evidence>
<feature type="compositionally biased region" description="Basic and acidic residues" evidence="1">
    <location>
        <begin position="175"/>
        <end position="196"/>
    </location>
</feature>
<reference evidence="3 4" key="2">
    <citation type="submission" date="2024-07" db="EMBL/GenBank/DDBJ databases">
        <authorList>
            <person name="Akdeniz Z."/>
        </authorList>
    </citation>
    <scope>NUCLEOTIDE SEQUENCE [LARGE SCALE GENOMIC DNA]</scope>
</reference>
<dbReference type="AlphaFoldDB" id="A0AA86RUI0"/>
<reference evidence="2" key="1">
    <citation type="submission" date="2023-06" db="EMBL/GenBank/DDBJ databases">
        <authorList>
            <person name="Kurt Z."/>
        </authorList>
    </citation>
    <scope>NUCLEOTIDE SEQUENCE</scope>
</reference>
<dbReference type="Proteomes" id="UP001642409">
    <property type="component" value="Unassembled WGS sequence"/>
</dbReference>
<dbReference type="EMBL" id="CAXDID020000353">
    <property type="protein sequence ID" value="CAL6081474.1"/>
    <property type="molecule type" value="Genomic_DNA"/>
</dbReference>
<evidence type="ECO:0000313" key="4">
    <source>
        <dbReference type="Proteomes" id="UP001642409"/>
    </source>
</evidence>
<organism evidence="2">
    <name type="scientific">Hexamita inflata</name>
    <dbReference type="NCBI Taxonomy" id="28002"/>
    <lineage>
        <taxon>Eukaryota</taxon>
        <taxon>Metamonada</taxon>
        <taxon>Diplomonadida</taxon>
        <taxon>Hexamitidae</taxon>
        <taxon>Hexamitinae</taxon>
        <taxon>Hexamita</taxon>
    </lineage>
</organism>
<accession>A0AA86RUI0</accession>
<protein>
    <submittedName>
        <fullName evidence="3">Hypothetical_protein</fullName>
    </submittedName>
</protein>
<dbReference type="EMBL" id="CATOUU010001184">
    <property type="protein sequence ID" value="CAI9978257.1"/>
    <property type="molecule type" value="Genomic_DNA"/>
</dbReference>
<feature type="compositionally biased region" description="Polar residues" evidence="1">
    <location>
        <begin position="162"/>
        <end position="174"/>
    </location>
</feature>
<name>A0AA86RUI0_9EUKA</name>
<comment type="caution">
    <text evidence="2">The sequence shown here is derived from an EMBL/GenBank/DDBJ whole genome shotgun (WGS) entry which is preliminary data.</text>
</comment>
<sequence>MDQIIAQMLPKQHFVHLSLIAALTDIPLNELQKEVQKSENSFIGIVHSKKSYEFKTNRGTPIAVVDDLFLENDFDTSVNQIIRFELQNSKHFKSQIRKVELEKKLKQSIKGEIVYDTGIDEYTVVDQQKISNAGIIETKKVEVLVTKQTVVKNEDDIQLMETQSTNAATTSQITQKEEDKNISQIKTQDKPADKPKKPVVKQTSIMGFLKKKTE</sequence>